<dbReference type="InterPro" id="IPR013766">
    <property type="entry name" value="Thioredoxin_domain"/>
</dbReference>
<dbReference type="PROSITE" id="PS51352">
    <property type="entry name" value="THIOREDOXIN_2"/>
    <property type="match status" value="1"/>
</dbReference>
<dbReference type="OrthoDB" id="793244at2"/>
<evidence type="ECO:0000259" key="1">
    <source>
        <dbReference type="PROSITE" id="PS51352"/>
    </source>
</evidence>
<proteinExistence type="predicted"/>
<dbReference type="CDD" id="cd02966">
    <property type="entry name" value="TlpA_like_family"/>
    <property type="match status" value="1"/>
</dbReference>
<dbReference type="InterPro" id="IPR036249">
    <property type="entry name" value="Thioredoxin-like_sf"/>
</dbReference>
<dbReference type="PANTHER" id="PTHR42852:SF13">
    <property type="entry name" value="PROTEIN DIPZ"/>
    <property type="match status" value="1"/>
</dbReference>
<evidence type="ECO:0000313" key="3">
    <source>
        <dbReference type="Proteomes" id="UP000190541"/>
    </source>
</evidence>
<keyword evidence="3" id="KW-1185">Reference proteome</keyword>
<reference evidence="2 3" key="1">
    <citation type="submission" date="2017-02" db="EMBL/GenBank/DDBJ databases">
        <authorList>
            <person name="Peterson S.W."/>
        </authorList>
    </citation>
    <scope>NUCLEOTIDE SEQUENCE [LARGE SCALE GENOMIC DNA]</scope>
    <source>
        <strain evidence="2 3">DSM 22899</strain>
    </source>
</reference>
<dbReference type="PANTHER" id="PTHR42852">
    <property type="entry name" value="THIOL:DISULFIDE INTERCHANGE PROTEIN DSBE"/>
    <property type="match status" value="1"/>
</dbReference>
<dbReference type="GO" id="GO:0016209">
    <property type="term" value="F:antioxidant activity"/>
    <property type="evidence" value="ECO:0007669"/>
    <property type="project" value="InterPro"/>
</dbReference>
<accession>A0A1T5CSK9</accession>
<dbReference type="Pfam" id="PF00578">
    <property type="entry name" value="AhpC-TSA"/>
    <property type="match status" value="1"/>
</dbReference>
<dbReference type="GO" id="GO:0016491">
    <property type="term" value="F:oxidoreductase activity"/>
    <property type="evidence" value="ECO:0007669"/>
    <property type="project" value="InterPro"/>
</dbReference>
<organism evidence="2 3">
    <name type="scientific">Parapedobacter luteus</name>
    <dbReference type="NCBI Taxonomy" id="623280"/>
    <lineage>
        <taxon>Bacteria</taxon>
        <taxon>Pseudomonadati</taxon>
        <taxon>Bacteroidota</taxon>
        <taxon>Sphingobacteriia</taxon>
        <taxon>Sphingobacteriales</taxon>
        <taxon>Sphingobacteriaceae</taxon>
        <taxon>Parapedobacter</taxon>
    </lineage>
</organism>
<name>A0A1T5CSK9_9SPHI</name>
<dbReference type="InterPro" id="IPR050553">
    <property type="entry name" value="Thioredoxin_ResA/DsbE_sf"/>
</dbReference>
<dbReference type="GO" id="GO:0016853">
    <property type="term" value="F:isomerase activity"/>
    <property type="evidence" value="ECO:0007669"/>
    <property type="project" value="UniProtKB-KW"/>
</dbReference>
<feature type="domain" description="Thioredoxin" evidence="1">
    <location>
        <begin position="30"/>
        <end position="172"/>
    </location>
</feature>
<dbReference type="EMBL" id="FUYS01000005">
    <property type="protein sequence ID" value="SKB62478.1"/>
    <property type="molecule type" value="Genomic_DNA"/>
</dbReference>
<sequence>MYLYRWRYIFLLVGLLLQVEPSRRLFAQQRLIGDSAPEHSLNNVVNYDGNSLQLSDFRGKVVLLDFWSIGCPSCIAAFPKLDSLQRRFDKELQIVLVTSNKLDAVKAYMKASKYKLPNLPLVTGDKILKEAFPYKMVPMQVWIDEKGKIRAITNPWYATEVVIEQMLAGNWPDMEVRRDNLQYDKSKLLGEQSLLDLADYASSFSRFVPEIPAHMILEKDSVRKVSKKAFYNKSILSLLQTAYSKRTFPNPSQYRNIERIRFEGVDTADWFDRKADEHYEEWRRRNLFSYELKIPLEKDSLWFDFMQADLNRFLALEYGVTAKLEEEEVIGMILVKLKEDIEKNNFDYAVRRRREVKGQPFRTYLNPEELTFFLEQNAGKNVFFLNDTGIRKYFPIVLKNDVSDLKHINEALAPYGLHLKKGKFKLERLVISKVVDH</sequence>
<evidence type="ECO:0000313" key="2">
    <source>
        <dbReference type="EMBL" id="SKB62478.1"/>
    </source>
</evidence>
<dbReference type="RefSeq" id="WP_079717002.1">
    <property type="nucleotide sequence ID" value="NZ_FUYS01000005.1"/>
</dbReference>
<dbReference type="STRING" id="623280.SAMN05660226_02304"/>
<protein>
    <submittedName>
        <fullName evidence="2">Thiol-disulfide isomerase or thioredoxin</fullName>
    </submittedName>
</protein>
<dbReference type="Proteomes" id="UP000190541">
    <property type="component" value="Unassembled WGS sequence"/>
</dbReference>
<dbReference type="InterPro" id="IPR000866">
    <property type="entry name" value="AhpC/TSA"/>
</dbReference>
<dbReference type="AlphaFoldDB" id="A0A1T5CSK9"/>
<gene>
    <name evidence="2" type="ORF">SAMN05660226_02304</name>
</gene>
<dbReference type="Gene3D" id="3.40.30.10">
    <property type="entry name" value="Glutaredoxin"/>
    <property type="match status" value="1"/>
</dbReference>
<dbReference type="SUPFAM" id="SSF52833">
    <property type="entry name" value="Thioredoxin-like"/>
    <property type="match status" value="1"/>
</dbReference>
<keyword evidence="2" id="KW-0413">Isomerase</keyword>